<dbReference type="AlphaFoldDB" id="A0A0S3PMS5"/>
<dbReference type="SUPFAM" id="SSF48657">
    <property type="entry name" value="FinO-like"/>
    <property type="match status" value="1"/>
</dbReference>
<keyword evidence="1" id="KW-0694">RNA-binding</keyword>
<dbReference type="Pfam" id="PF04352">
    <property type="entry name" value="ProQ"/>
    <property type="match status" value="1"/>
</dbReference>
<keyword evidence="4" id="KW-0614">Plasmid</keyword>
<sequence length="202" mass="22808">MERNQEESPPPAIVVKKRRTFSLPSLSEKTDTIESAFTEQAAESSPAGINSSAVETHIPEAPARKKKKKRQRFPRPSHWTSELTHDCLEKVKVLFPQLRAEGGGFLPLKTGITRDITTYLAAHPETTLILDEWNCAVSCITSRRIYLQRTSVAGTPRYNLDGQPEGEVSEYDAQNSKRWLAAKKQRWLSMKAQQENISENSK</sequence>
<protein>
    <submittedName>
        <fullName evidence="4">YafB</fullName>
    </submittedName>
</protein>
<organism evidence="4">
    <name type="scientific">Escherichia coli O169:H41</name>
    <dbReference type="NCBI Taxonomy" id="1446701"/>
    <lineage>
        <taxon>Bacteria</taxon>
        <taxon>Pseudomonadati</taxon>
        <taxon>Pseudomonadota</taxon>
        <taxon>Gammaproteobacteria</taxon>
        <taxon>Enterobacterales</taxon>
        <taxon>Enterobacteriaceae</taxon>
        <taxon>Escherichia</taxon>
    </lineage>
</organism>
<reference evidence="4" key="1">
    <citation type="journal article" date="2015" name="Virulence">
        <title>Characterization of unstable pEntYN10 from enterotoxigenic Escherichia coli (ETEC) O169:H41.</title>
        <authorList>
            <person name="Ban E."/>
            <person name="Yoshida Y."/>
            <person name="Wakushima M."/>
            <person name="Wajima T."/>
            <person name="Hamabata T."/>
            <person name="Ichikawa N."/>
            <person name="Abe H."/>
            <person name="Horiguchi Y."/>
            <person name="Hara-Kudo Y."/>
            <person name="Kage-Nakadai E."/>
            <person name="Yamamoto T."/>
            <person name="Wada T."/>
            <person name="Nishikawa Y."/>
        </authorList>
    </citation>
    <scope>NUCLEOTIDE SEQUENCE</scope>
    <source>
        <strain evidence="4">O169:H41</strain>
        <plasmid evidence="4">pEntYN10</plasmid>
    </source>
</reference>
<feature type="compositionally biased region" description="Polar residues" evidence="2">
    <location>
        <begin position="37"/>
        <end position="54"/>
    </location>
</feature>
<accession>A0A0S3PMS5</accession>
<gene>
    <name evidence="4" type="primary">yafB</name>
</gene>
<dbReference type="InterPro" id="IPR036442">
    <property type="entry name" value="ProQ/FinO_sf"/>
</dbReference>
<dbReference type="EMBL" id="AP014654">
    <property type="protein sequence ID" value="BAT57058.1"/>
    <property type="molecule type" value="Genomic_DNA"/>
</dbReference>
<evidence type="ECO:0000259" key="3">
    <source>
        <dbReference type="SMART" id="SM00945"/>
    </source>
</evidence>
<feature type="region of interest" description="Disordered" evidence="2">
    <location>
        <begin position="37"/>
        <end position="78"/>
    </location>
</feature>
<feature type="domain" description="ProQ/FinO" evidence="3">
    <location>
        <begin position="79"/>
        <end position="196"/>
    </location>
</feature>
<dbReference type="RefSeq" id="WP_099490937.1">
    <property type="nucleotide sequence ID" value="NZ_AP014654.1"/>
</dbReference>
<geneLocation type="plasmid" evidence="4">
    <name>pEntYN10</name>
</geneLocation>
<dbReference type="InterPro" id="IPR016103">
    <property type="entry name" value="ProQ/FinO"/>
</dbReference>
<feature type="compositionally biased region" description="Basic residues" evidence="2">
    <location>
        <begin position="64"/>
        <end position="75"/>
    </location>
</feature>
<dbReference type="Gene3D" id="1.10.1710.10">
    <property type="entry name" value="ProQ/FinO domain"/>
    <property type="match status" value="1"/>
</dbReference>
<proteinExistence type="predicted"/>
<evidence type="ECO:0000256" key="2">
    <source>
        <dbReference type="SAM" id="MobiDB-lite"/>
    </source>
</evidence>
<evidence type="ECO:0000256" key="1">
    <source>
        <dbReference type="ARBA" id="ARBA00022884"/>
    </source>
</evidence>
<evidence type="ECO:0000313" key="4">
    <source>
        <dbReference type="EMBL" id="BAT57058.1"/>
    </source>
</evidence>
<dbReference type="SMART" id="SM00945">
    <property type="entry name" value="ProQ"/>
    <property type="match status" value="1"/>
</dbReference>
<dbReference type="GO" id="GO:0003723">
    <property type="term" value="F:RNA binding"/>
    <property type="evidence" value="ECO:0007669"/>
    <property type="project" value="UniProtKB-KW"/>
</dbReference>
<name>A0A0S3PMS5_ECOLX</name>